<accession>A0A3D9IVV7</accession>
<reference evidence="1 2" key="1">
    <citation type="submission" date="2018-07" db="EMBL/GenBank/DDBJ databases">
        <title>Genomic Encyclopedia of Type Strains, Phase III (KMG-III): the genomes of soil and plant-associated and newly described type strains.</title>
        <authorList>
            <person name="Whitman W."/>
        </authorList>
    </citation>
    <scope>NUCLEOTIDE SEQUENCE [LARGE SCALE GENOMIC DNA]</scope>
    <source>
        <strain evidence="1 2">CECT 8236</strain>
    </source>
</reference>
<proteinExistence type="predicted"/>
<organism evidence="1 2">
    <name type="scientific">Cohnella lupini</name>
    <dbReference type="NCBI Taxonomy" id="1294267"/>
    <lineage>
        <taxon>Bacteria</taxon>
        <taxon>Bacillati</taxon>
        <taxon>Bacillota</taxon>
        <taxon>Bacilli</taxon>
        <taxon>Bacillales</taxon>
        <taxon>Paenibacillaceae</taxon>
        <taxon>Cohnella</taxon>
    </lineage>
</organism>
<name>A0A3D9IVV7_9BACL</name>
<sequence>MNNNATLPYEDYLLHSQDEEIIWIKNKAFIVRPATENDIKRIGKGYFTMSSPEPNAPSR</sequence>
<dbReference type="AlphaFoldDB" id="A0A3D9IVV7"/>
<protein>
    <submittedName>
        <fullName evidence="1">Uncharacterized protein</fullName>
    </submittedName>
</protein>
<dbReference type="EMBL" id="QRDY01000001">
    <property type="protein sequence ID" value="RED65973.1"/>
    <property type="molecule type" value="Genomic_DNA"/>
</dbReference>
<keyword evidence="2" id="KW-1185">Reference proteome</keyword>
<evidence type="ECO:0000313" key="1">
    <source>
        <dbReference type="EMBL" id="RED65973.1"/>
    </source>
</evidence>
<gene>
    <name evidence="1" type="ORF">DFP95_101471</name>
</gene>
<evidence type="ECO:0000313" key="2">
    <source>
        <dbReference type="Proteomes" id="UP000256869"/>
    </source>
</evidence>
<dbReference type="OrthoDB" id="2624002at2"/>
<comment type="caution">
    <text evidence="1">The sequence shown here is derived from an EMBL/GenBank/DDBJ whole genome shotgun (WGS) entry which is preliminary data.</text>
</comment>
<dbReference type="RefSeq" id="WP_115990930.1">
    <property type="nucleotide sequence ID" value="NZ_QRDY01000001.1"/>
</dbReference>
<dbReference type="Proteomes" id="UP000256869">
    <property type="component" value="Unassembled WGS sequence"/>
</dbReference>